<dbReference type="WBParaSite" id="Hba_03658">
    <property type="protein sequence ID" value="Hba_03658"/>
    <property type="gene ID" value="Hba_03658"/>
</dbReference>
<dbReference type="AlphaFoldDB" id="A0A1I7WFD2"/>
<sequence>MGFPSIVAFSWLWSIARRRRRPHLFKALVSVTKSSKSIPSCTFVDGSLTKCLVNIWTSFRYFTSILKSSKIHKPVKLLLRFKIVYYINKPNFLNNQIPHYFCTNLI</sequence>
<protein>
    <submittedName>
        <fullName evidence="2">Secreted protein</fullName>
    </submittedName>
</protein>
<proteinExistence type="predicted"/>
<dbReference type="Proteomes" id="UP000095283">
    <property type="component" value="Unplaced"/>
</dbReference>
<evidence type="ECO:0000313" key="2">
    <source>
        <dbReference type="WBParaSite" id="Hba_03658"/>
    </source>
</evidence>
<accession>A0A1I7WFD2</accession>
<evidence type="ECO:0000313" key="1">
    <source>
        <dbReference type="Proteomes" id="UP000095283"/>
    </source>
</evidence>
<reference evidence="2" key="1">
    <citation type="submission" date="2016-11" db="UniProtKB">
        <authorList>
            <consortium name="WormBaseParasite"/>
        </authorList>
    </citation>
    <scope>IDENTIFICATION</scope>
</reference>
<keyword evidence="1" id="KW-1185">Reference proteome</keyword>
<name>A0A1I7WFD2_HETBA</name>
<organism evidence="1 2">
    <name type="scientific">Heterorhabditis bacteriophora</name>
    <name type="common">Entomopathogenic nematode worm</name>
    <dbReference type="NCBI Taxonomy" id="37862"/>
    <lineage>
        <taxon>Eukaryota</taxon>
        <taxon>Metazoa</taxon>
        <taxon>Ecdysozoa</taxon>
        <taxon>Nematoda</taxon>
        <taxon>Chromadorea</taxon>
        <taxon>Rhabditida</taxon>
        <taxon>Rhabditina</taxon>
        <taxon>Rhabditomorpha</taxon>
        <taxon>Strongyloidea</taxon>
        <taxon>Heterorhabditidae</taxon>
        <taxon>Heterorhabditis</taxon>
    </lineage>
</organism>